<dbReference type="GO" id="GO:0003676">
    <property type="term" value="F:nucleic acid binding"/>
    <property type="evidence" value="ECO:0007669"/>
    <property type="project" value="InterPro"/>
</dbReference>
<reference evidence="3 4" key="1">
    <citation type="submission" date="2012-08" db="EMBL/GenBank/DDBJ databases">
        <title>Oryza genome evolution.</title>
        <authorList>
            <person name="Wing R.A."/>
        </authorList>
    </citation>
    <scope>NUCLEOTIDE SEQUENCE</scope>
</reference>
<reference evidence="3" key="3">
    <citation type="submission" date="2015-04" db="UniProtKB">
        <authorList>
            <consortium name="EnsemblPlants"/>
        </authorList>
    </citation>
    <scope>IDENTIFICATION</scope>
</reference>
<accession>A0A0D9V854</accession>
<evidence type="ECO:0000313" key="4">
    <source>
        <dbReference type="Proteomes" id="UP000032180"/>
    </source>
</evidence>
<dbReference type="AlphaFoldDB" id="A0A0D9V854"/>
<reference evidence="4" key="2">
    <citation type="submission" date="2013-12" db="EMBL/GenBank/DDBJ databases">
        <authorList>
            <person name="Yu Y."/>
            <person name="Lee S."/>
            <person name="de Baynast K."/>
            <person name="Wissotski M."/>
            <person name="Liu L."/>
            <person name="Talag J."/>
            <person name="Goicoechea J."/>
            <person name="Angelova A."/>
            <person name="Jetty R."/>
            <person name="Kudrna D."/>
            <person name="Golser W."/>
            <person name="Rivera L."/>
            <person name="Zhang J."/>
            <person name="Wing R."/>
        </authorList>
    </citation>
    <scope>NUCLEOTIDE SEQUENCE</scope>
</reference>
<evidence type="ECO:0000256" key="1">
    <source>
        <dbReference type="SAM" id="MobiDB-lite"/>
    </source>
</evidence>
<keyword evidence="4" id="KW-1185">Reference proteome</keyword>
<dbReference type="Pfam" id="PF13456">
    <property type="entry name" value="RVT_3"/>
    <property type="match status" value="1"/>
</dbReference>
<dbReference type="InterPro" id="IPR044730">
    <property type="entry name" value="RNase_H-like_dom_plant"/>
</dbReference>
<feature type="compositionally biased region" description="Basic and acidic residues" evidence="1">
    <location>
        <begin position="1"/>
        <end position="11"/>
    </location>
</feature>
<dbReference type="HOGENOM" id="CLU_1148659_0_0_1"/>
<dbReference type="Proteomes" id="UP000032180">
    <property type="component" value="Chromosome 1"/>
</dbReference>
<dbReference type="EnsemblPlants" id="LPERR01G32920.1">
    <property type="protein sequence ID" value="LPERR01G32920.1"/>
    <property type="gene ID" value="LPERR01G32920"/>
</dbReference>
<evidence type="ECO:0000313" key="3">
    <source>
        <dbReference type="EnsemblPlants" id="LPERR01G32920.1"/>
    </source>
</evidence>
<feature type="domain" description="RNase H type-1" evidence="2">
    <location>
        <begin position="121"/>
        <end position="196"/>
    </location>
</feature>
<proteinExistence type="predicted"/>
<dbReference type="GO" id="GO:0004523">
    <property type="term" value="F:RNA-DNA hybrid ribonuclease activity"/>
    <property type="evidence" value="ECO:0007669"/>
    <property type="project" value="InterPro"/>
</dbReference>
<dbReference type="CDD" id="cd06222">
    <property type="entry name" value="RNase_H_like"/>
    <property type="match status" value="1"/>
</dbReference>
<organism evidence="3 4">
    <name type="scientific">Leersia perrieri</name>
    <dbReference type="NCBI Taxonomy" id="77586"/>
    <lineage>
        <taxon>Eukaryota</taxon>
        <taxon>Viridiplantae</taxon>
        <taxon>Streptophyta</taxon>
        <taxon>Embryophyta</taxon>
        <taxon>Tracheophyta</taxon>
        <taxon>Spermatophyta</taxon>
        <taxon>Magnoliopsida</taxon>
        <taxon>Liliopsida</taxon>
        <taxon>Poales</taxon>
        <taxon>Poaceae</taxon>
        <taxon>BOP clade</taxon>
        <taxon>Oryzoideae</taxon>
        <taxon>Oryzeae</taxon>
        <taxon>Oryzinae</taxon>
        <taxon>Leersia</taxon>
    </lineage>
</organism>
<sequence>MKNNTESRRAAEIPGPRQMPRRASGPASERHRGYLHFSVMQASIQRPSVLSILADRPSARRYEFNLLFTKTSKATRTVLVHARRFSKDQCGCSNIQESDYVCSGGSSARLYWSICGCISLEAIDCTEGLSLAADLGFQKMRLAPDSSNVIRSLGENHMGAYGHVVKEIKARANDFQDVQFVYKSRKSNVDAHILARGSVSLETGRHVWLLAPPDVTIYDQLRQQLMLVYLKKRTIIDSLRCP</sequence>
<protein>
    <recommendedName>
        <fullName evidence="2">RNase H type-1 domain-containing protein</fullName>
    </recommendedName>
</protein>
<feature type="region of interest" description="Disordered" evidence="1">
    <location>
        <begin position="1"/>
        <end position="28"/>
    </location>
</feature>
<evidence type="ECO:0000259" key="2">
    <source>
        <dbReference type="Pfam" id="PF13456"/>
    </source>
</evidence>
<dbReference type="InterPro" id="IPR002156">
    <property type="entry name" value="RNaseH_domain"/>
</dbReference>
<name>A0A0D9V854_9ORYZ</name>
<dbReference type="Gramene" id="LPERR01G32920.1">
    <property type="protein sequence ID" value="LPERR01G32920.1"/>
    <property type="gene ID" value="LPERR01G32920"/>
</dbReference>
<dbReference type="eggNOG" id="ENOG502SFRN">
    <property type="taxonomic scope" value="Eukaryota"/>
</dbReference>